<name>A0A433YC99_9BACL</name>
<comment type="caution">
    <text evidence="1">The sequence shown here is derived from an EMBL/GenBank/DDBJ whole genome shotgun (WGS) entry which is preliminary data.</text>
</comment>
<reference evidence="1 2" key="1">
    <citation type="submission" date="2018-12" db="EMBL/GenBank/DDBJ databases">
        <authorList>
            <person name="Sun L."/>
            <person name="Chen Z."/>
        </authorList>
    </citation>
    <scope>NUCLEOTIDE SEQUENCE [LARGE SCALE GENOMIC DNA]</scope>
    <source>
        <strain evidence="1 2">DSM 15890</strain>
    </source>
</reference>
<protein>
    <submittedName>
        <fullName evidence="1">Uncharacterized protein</fullName>
    </submittedName>
</protein>
<dbReference type="OrthoDB" id="2642166at2"/>
<dbReference type="Proteomes" id="UP000279446">
    <property type="component" value="Unassembled WGS sequence"/>
</dbReference>
<evidence type="ECO:0000313" key="1">
    <source>
        <dbReference type="EMBL" id="RUT47484.1"/>
    </source>
</evidence>
<organism evidence="1 2">
    <name type="scientific">Paenibacillus anaericanus</name>
    <dbReference type="NCBI Taxonomy" id="170367"/>
    <lineage>
        <taxon>Bacteria</taxon>
        <taxon>Bacillati</taxon>
        <taxon>Bacillota</taxon>
        <taxon>Bacilli</taxon>
        <taxon>Bacillales</taxon>
        <taxon>Paenibacillaceae</taxon>
        <taxon>Paenibacillus</taxon>
    </lineage>
</organism>
<proteinExistence type="predicted"/>
<evidence type="ECO:0000313" key="2">
    <source>
        <dbReference type="Proteomes" id="UP000279446"/>
    </source>
</evidence>
<dbReference type="AlphaFoldDB" id="A0A433YC99"/>
<accession>A0A433YC99</accession>
<keyword evidence="2" id="KW-1185">Reference proteome</keyword>
<sequence length="63" mass="7010">MRTGAFVSKNGVVSKAVGVQPKEALLFAPSKKNSSQILREQRIAMKHNNKQIKDRFAQATKRA</sequence>
<dbReference type="EMBL" id="RZNY01000004">
    <property type="protein sequence ID" value="RUT47484.1"/>
    <property type="molecule type" value="Genomic_DNA"/>
</dbReference>
<dbReference type="RefSeq" id="WP_127191362.1">
    <property type="nucleotide sequence ID" value="NZ_RZNY01000004.1"/>
</dbReference>
<gene>
    <name evidence="1" type="ORF">EJP82_07200</name>
</gene>